<dbReference type="InterPro" id="IPR029479">
    <property type="entry name" value="Nitroreductase"/>
</dbReference>
<dbReference type="Pfam" id="PF00881">
    <property type="entry name" value="Nitroreductase"/>
    <property type="match status" value="1"/>
</dbReference>
<organism evidence="4 5">
    <name type="scientific">Ktedonobacter racemifer DSM 44963</name>
    <dbReference type="NCBI Taxonomy" id="485913"/>
    <lineage>
        <taxon>Bacteria</taxon>
        <taxon>Bacillati</taxon>
        <taxon>Chloroflexota</taxon>
        <taxon>Ktedonobacteria</taxon>
        <taxon>Ktedonobacterales</taxon>
        <taxon>Ktedonobacteraceae</taxon>
        <taxon>Ktedonobacter</taxon>
    </lineage>
</organism>
<dbReference type="PANTHER" id="PTHR43673">
    <property type="entry name" value="NAD(P)H NITROREDUCTASE YDGI-RELATED"/>
    <property type="match status" value="1"/>
</dbReference>
<dbReference type="SUPFAM" id="SSF55469">
    <property type="entry name" value="FMN-dependent nitroreductase-like"/>
    <property type="match status" value="1"/>
</dbReference>
<keyword evidence="2" id="KW-0560">Oxidoreductase</keyword>
<keyword evidence="5" id="KW-1185">Reference proteome</keyword>
<name>D6TX68_KTERA</name>
<feature type="domain" description="Nitroreductase" evidence="3">
    <location>
        <begin position="69"/>
        <end position="139"/>
    </location>
</feature>
<dbReference type="Proteomes" id="UP000004508">
    <property type="component" value="Unassembled WGS sequence"/>
</dbReference>
<proteinExistence type="inferred from homology"/>
<evidence type="ECO:0000256" key="1">
    <source>
        <dbReference type="ARBA" id="ARBA00007118"/>
    </source>
</evidence>
<dbReference type="EMBL" id="ADVG01000003">
    <property type="protein sequence ID" value="EFH84801.1"/>
    <property type="molecule type" value="Genomic_DNA"/>
</dbReference>
<comment type="caution">
    <text evidence="4">The sequence shown here is derived from an EMBL/GenBank/DDBJ whole genome shotgun (WGS) entry which is preliminary data.</text>
</comment>
<dbReference type="InterPro" id="IPR000415">
    <property type="entry name" value="Nitroreductase-like"/>
</dbReference>
<dbReference type="AlphaFoldDB" id="D6TX68"/>
<dbReference type="FunCoup" id="D6TX68">
    <property type="interactions" value="85"/>
</dbReference>
<dbReference type="RefSeq" id="WP_007916576.1">
    <property type="nucleotide sequence ID" value="NZ_ADVG01000003.1"/>
</dbReference>
<gene>
    <name evidence="4" type="ORF">Krac_5908</name>
</gene>
<evidence type="ECO:0000256" key="2">
    <source>
        <dbReference type="ARBA" id="ARBA00023002"/>
    </source>
</evidence>
<evidence type="ECO:0000259" key="3">
    <source>
        <dbReference type="Pfam" id="PF00881"/>
    </source>
</evidence>
<accession>D6TX68</accession>
<dbReference type="InParanoid" id="D6TX68"/>
<evidence type="ECO:0000313" key="5">
    <source>
        <dbReference type="Proteomes" id="UP000004508"/>
    </source>
</evidence>
<dbReference type="Gene3D" id="3.40.109.10">
    <property type="entry name" value="NADH Oxidase"/>
    <property type="match status" value="1"/>
</dbReference>
<dbReference type="PANTHER" id="PTHR43673:SF10">
    <property type="entry name" value="NADH DEHYDROGENASE_NAD(P)H NITROREDUCTASE XCC3605-RELATED"/>
    <property type="match status" value="1"/>
</dbReference>
<protein>
    <submittedName>
        <fullName evidence="4">Nitroreductase</fullName>
    </submittedName>
</protein>
<dbReference type="STRING" id="485913.Krac_5908"/>
<evidence type="ECO:0000313" key="4">
    <source>
        <dbReference type="EMBL" id="EFH84801.1"/>
    </source>
</evidence>
<dbReference type="OrthoDB" id="9812105at2"/>
<dbReference type="eggNOG" id="COG0778">
    <property type="taxonomic scope" value="Bacteria"/>
</dbReference>
<comment type="similarity">
    <text evidence="1">Belongs to the nitroreductase family.</text>
</comment>
<sequence>MDVFESVRTVLAVRQYQEKPIPEDAVRQIVEAGHLTASSMNGQPWHFIVIEDQEILGQLATLARSGPYIAQAPLAIVVGMEQSPFAVSDASRAVQSMILTAWARGIGSNWVGFNNLQDVRPLLNIPENIEILAIVPFGYPATSLGKGLKKRKPLGEVVHRGRWNQPFE</sequence>
<dbReference type="GO" id="GO:0016491">
    <property type="term" value="F:oxidoreductase activity"/>
    <property type="evidence" value="ECO:0007669"/>
    <property type="project" value="UniProtKB-KW"/>
</dbReference>
<reference evidence="4 5" key="1">
    <citation type="journal article" date="2011" name="Stand. Genomic Sci.">
        <title>Non-contiguous finished genome sequence and contextual data of the filamentous soil bacterium Ktedonobacter racemifer type strain (SOSP1-21).</title>
        <authorList>
            <person name="Chang Y.J."/>
            <person name="Land M."/>
            <person name="Hauser L."/>
            <person name="Chertkov O."/>
            <person name="Del Rio T.G."/>
            <person name="Nolan M."/>
            <person name="Copeland A."/>
            <person name="Tice H."/>
            <person name="Cheng J.F."/>
            <person name="Lucas S."/>
            <person name="Han C."/>
            <person name="Goodwin L."/>
            <person name="Pitluck S."/>
            <person name="Ivanova N."/>
            <person name="Ovchinikova G."/>
            <person name="Pati A."/>
            <person name="Chen A."/>
            <person name="Palaniappan K."/>
            <person name="Mavromatis K."/>
            <person name="Liolios K."/>
            <person name="Brettin T."/>
            <person name="Fiebig A."/>
            <person name="Rohde M."/>
            <person name="Abt B."/>
            <person name="Goker M."/>
            <person name="Detter J.C."/>
            <person name="Woyke T."/>
            <person name="Bristow J."/>
            <person name="Eisen J.A."/>
            <person name="Markowitz V."/>
            <person name="Hugenholtz P."/>
            <person name="Kyrpides N.C."/>
            <person name="Klenk H.P."/>
            <person name="Lapidus A."/>
        </authorList>
    </citation>
    <scope>NUCLEOTIDE SEQUENCE [LARGE SCALE GENOMIC DNA]</scope>
    <source>
        <strain evidence="5">DSM 44963</strain>
    </source>
</reference>